<sequence length="241" mass="27743">MYSGQRNKRPYAEHTNYDKNVRRRNIYGQILPTKKEAMLLQRRTKELERQKWNSSIKSAVDPDEKVMYQCHLMIRKHTALIIREPSSADVQVGSNHDVNTFSSSFDKGNNVAHPFSVFERGSTSRASKGQQNFFPAATGKEASKIGKKTFLPVTFIGGPRDMHRRYMDDIALVQRFGKPDIFLTMTCNPSWSEIKQHLLSTDETQNRPDLISRVFRAKVKELKADILKNKSLEKLLLLCIL</sequence>
<evidence type="ECO:0000313" key="2">
    <source>
        <dbReference type="RefSeq" id="XP_016485330.1"/>
    </source>
</evidence>
<dbReference type="PANTHER" id="PTHR45786:SF78">
    <property type="entry name" value="ATP-DEPENDENT DNA HELICASE"/>
    <property type="match status" value="1"/>
</dbReference>
<dbReference type="Pfam" id="PF14214">
    <property type="entry name" value="Helitron_like_N"/>
    <property type="match status" value="1"/>
</dbReference>
<gene>
    <name evidence="2" type="primary">LOC107805754</name>
</gene>
<dbReference type="AlphaFoldDB" id="A0A1S4B8S6"/>
<dbReference type="RefSeq" id="XP_016485330.1">
    <property type="nucleotide sequence ID" value="XM_016629844.1"/>
</dbReference>
<dbReference type="OrthoDB" id="1930928at2759"/>
<organism evidence="2">
    <name type="scientific">Nicotiana tabacum</name>
    <name type="common">Common tobacco</name>
    <dbReference type="NCBI Taxonomy" id="4097"/>
    <lineage>
        <taxon>Eukaryota</taxon>
        <taxon>Viridiplantae</taxon>
        <taxon>Streptophyta</taxon>
        <taxon>Embryophyta</taxon>
        <taxon>Tracheophyta</taxon>
        <taxon>Spermatophyta</taxon>
        <taxon>Magnoliopsida</taxon>
        <taxon>eudicotyledons</taxon>
        <taxon>Gunneridae</taxon>
        <taxon>Pentapetalae</taxon>
        <taxon>asterids</taxon>
        <taxon>lamiids</taxon>
        <taxon>Solanales</taxon>
        <taxon>Solanaceae</taxon>
        <taxon>Nicotianoideae</taxon>
        <taxon>Nicotianeae</taxon>
        <taxon>Nicotiana</taxon>
    </lineage>
</organism>
<proteinExistence type="predicted"/>
<evidence type="ECO:0000259" key="1">
    <source>
        <dbReference type="Pfam" id="PF14214"/>
    </source>
</evidence>
<dbReference type="InterPro" id="IPR025476">
    <property type="entry name" value="Helitron_helicase-like"/>
</dbReference>
<feature type="domain" description="Helitron helicase-like" evidence="1">
    <location>
        <begin position="137"/>
        <end position="233"/>
    </location>
</feature>
<accession>A0A1S4B8S6</accession>
<name>A0A1S4B8S6_TOBAC</name>
<protein>
    <submittedName>
        <fullName evidence="2">Uncharacterized protein isoform X3</fullName>
    </submittedName>
</protein>
<dbReference type="PANTHER" id="PTHR45786">
    <property type="entry name" value="DNA BINDING PROTEIN-LIKE"/>
    <property type="match status" value="1"/>
</dbReference>
<reference evidence="2" key="1">
    <citation type="submission" date="2025-08" db="UniProtKB">
        <authorList>
            <consortium name="RefSeq"/>
        </authorList>
    </citation>
    <scope>IDENTIFICATION</scope>
</reference>